<keyword evidence="4" id="KW-0539">Nucleus</keyword>
<evidence type="ECO:0000256" key="2">
    <source>
        <dbReference type="ARBA" id="ARBA00005892"/>
    </source>
</evidence>
<protein>
    <submittedName>
        <fullName evidence="5">Uncharacterized protein</fullName>
    </submittedName>
</protein>
<name>A0A7R9B241_TIMSH</name>
<gene>
    <name evidence="5" type="ORF">TSIB3V08_LOCUS8992</name>
</gene>
<evidence type="ECO:0000256" key="1">
    <source>
        <dbReference type="ARBA" id="ARBA00004123"/>
    </source>
</evidence>
<dbReference type="Pfam" id="PF11894">
    <property type="entry name" value="Nup192"/>
    <property type="match status" value="1"/>
</dbReference>
<sequence>MVLFLFLGVSSQKLRANLYGALLNYLHIMFRSGLVDNTQAGSNDNTSVNCLDSSRRHISLTKITSDQRTPTMDILVSAGDCLLQFLCLDCIGGHNICKLLALSCVNMLIDLDPHVSWITFLSMRGYIRNLIDSLMDSDVKLISVLETAPETLGPLYIYESKMALLCRIAATRTGSELLLEQGALACLSSMQVFDRHPDIKTLSTDASMDFYPSISSRYMQILFPALNFFDAILTSLGTKNQSCTAQVLHFLMSHNDTVNLVLHSGSPYIQLIFLKELARITCIISRASQQDVWLVCDPEDAWATQLHRMQQLMLALFPSFVVSQGLFQELSGAQEGGDAHNSEVVESVLWFFRIACNLVLFARNIVASQGVDHRATRVIFRPMLGETRTVDSRFRGEFHNSGSSDPPNLGVVVKQLVQCVEHHIREKASLEFLGRKLAFLPSMNATEMKEFLPEATTKTCTLAETCALAEQQLESRISNKKQELQHCMYLIENCLYLLWSHLDYYMLRAIPRTKFGLSYAKSVSEGYATPLTESAWKVTMEDISALKQGLVNTFSDSFSKKLLDIAQIGATAILVTRMSAHKALFWGEAMA</sequence>
<comment type="subcellular location">
    <subcellularLocation>
        <location evidence="1">Nucleus</location>
    </subcellularLocation>
</comment>
<dbReference type="InterPro" id="IPR021827">
    <property type="entry name" value="Nup186/Nup192/Nup205"/>
</dbReference>
<evidence type="ECO:0000256" key="4">
    <source>
        <dbReference type="ARBA" id="ARBA00023242"/>
    </source>
</evidence>
<evidence type="ECO:0000256" key="3">
    <source>
        <dbReference type="ARBA" id="ARBA00022448"/>
    </source>
</evidence>
<reference evidence="5" key="1">
    <citation type="submission" date="2020-11" db="EMBL/GenBank/DDBJ databases">
        <authorList>
            <person name="Tran Van P."/>
        </authorList>
    </citation>
    <scope>NUCLEOTIDE SEQUENCE</scope>
</reference>
<organism evidence="5">
    <name type="scientific">Timema shepardi</name>
    <name type="common">Walking stick</name>
    <dbReference type="NCBI Taxonomy" id="629360"/>
    <lineage>
        <taxon>Eukaryota</taxon>
        <taxon>Metazoa</taxon>
        <taxon>Ecdysozoa</taxon>
        <taxon>Arthropoda</taxon>
        <taxon>Hexapoda</taxon>
        <taxon>Insecta</taxon>
        <taxon>Pterygota</taxon>
        <taxon>Neoptera</taxon>
        <taxon>Polyneoptera</taxon>
        <taxon>Phasmatodea</taxon>
        <taxon>Timematodea</taxon>
        <taxon>Timematoidea</taxon>
        <taxon>Timematidae</taxon>
        <taxon>Timema</taxon>
    </lineage>
</organism>
<dbReference type="GO" id="GO:0017056">
    <property type="term" value="F:structural constituent of nuclear pore"/>
    <property type="evidence" value="ECO:0007669"/>
    <property type="project" value="TreeGrafter"/>
</dbReference>
<proteinExistence type="inferred from homology"/>
<comment type="similarity">
    <text evidence="2">Belongs to the NUP186/NUP192/NUP205 family.</text>
</comment>
<dbReference type="PANTHER" id="PTHR31344">
    <property type="entry name" value="NUCLEAR PORE COMPLEX PROTEIN NUP205"/>
    <property type="match status" value="1"/>
</dbReference>
<evidence type="ECO:0000313" key="5">
    <source>
        <dbReference type="EMBL" id="CAD7264946.1"/>
    </source>
</evidence>
<dbReference type="PANTHER" id="PTHR31344:SF0">
    <property type="entry name" value="NUCLEAR PORE COMPLEX PROTEIN NUP205"/>
    <property type="match status" value="1"/>
</dbReference>
<keyword evidence="3" id="KW-0813">Transport</keyword>
<dbReference type="EMBL" id="OC004933">
    <property type="protein sequence ID" value="CAD7264946.1"/>
    <property type="molecule type" value="Genomic_DNA"/>
</dbReference>
<accession>A0A7R9B241</accession>
<dbReference type="GO" id="GO:0044611">
    <property type="term" value="C:nuclear pore inner ring"/>
    <property type="evidence" value="ECO:0007669"/>
    <property type="project" value="TreeGrafter"/>
</dbReference>
<dbReference type="GO" id="GO:0006999">
    <property type="term" value="P:nuclear pore organization"/>
    <property type="evidence" value="ECO:0007669"/>
    <property type="project" value="TreeGrafter"/>
</dbReference>
<dbReference type="AlphaFoldDB" id="A0A7R9B241"/>